<evidence type="ECO:0000313" key="2">
    <source>
        <dbReference type="Proteomes" id="UP000299102"/>
    </source>
</evidence>
<reference evidence="1 2" key="1">
    <citation type="journal article" date="2019" name="Commun. Biol.">
        <title>The bagworm genome reveals a unique fibroin gene that provides high tensile strength.</title>
        <authorList>
            <person name="Kono N."/>
            <person name="Nakamura H."/>
            <person name="Ohtoshi R."/>
            <person name="Tomita M."/>
            <person name="Numata K."/>
            <person name="Arakawa K."/>
        </authorList>
    </citation>
    <scope>NUCLEOTIDE SEQUENCE [LARGE SCALE GENOMIC DNA]</scope>
</reference>
<dbReference type="EMBL" id="BGZK01000007">
    <property type="protein sequence ID" value="GBP01016.1"/>
    <property type="molecule type" value="Genomic_DNA"/>
</dbReference>
<organism evidence="1 2">
    <name type="scientific">Eumeta variegata</name>
    <name type="common">Bagworm moth</name>
    <name type="synonym">Eumeta japonica</name>
    <dbReference type="NCBI Taxonomy" id="151549"/>
    <lineage>
        <taxon>Eukaryota</taxon>
        <taxon>Metazoa</taxon>
        <taxon>Ecdysozoa</taxon>
        <taxon>Arthropoda</taxon>
        <taxon>Hexapoda</taxon>
        <taxon>Insecta</taxon>
        <taxon>Pterygota</taxon>
        <taxon>Neoptera</taxon>
        <taxon>Endopterygota</taxon>
        <taxon>Lepidoptera</taxon>
        <taxon>Glossata</taxon>
        <taxon>Ditrysia</taxon>
        <taxon>Tineoidea</taxon>
        <taxon>Psychidae</taxon>
        <taxon>Oiketicinae</taxon>
        <taxon>Eumeta</taxon>
    </lineage>
</organism>
<keyword evidence="2" id="KW-1185">Reference proteome</keyword>
<protein>
    <recommendedName>
        <fullName evidence="3">Reverse transcriptase domain-containing protein</fullName>
    </recommendedName>
</protein>
<dbReference type="OrthoDB" id="425681at2759"/>
<evidence type="ECO:0008006" key="3">
    <source>
        <dbReference type="Google" id="ProtNLM"/>
    </source>
</evidence>
<sequence length="194" mass="22636">MNKRTNVNKKDDEWWNFEVRKVVSEKRKHGWIYCQQRPTTECKKDILKYKLKDAESSRQVCTNYCPISLLSVVGKPYAKIIIKRIENETENKIWDLQAGFRKDLEKAHIRVKKNNLWKTLSMHGTGIIAVKTLQKLQNRNINRASPTHGPRFPLARMHRLRKVAKKSSRALNTSNCFSFARTAARHGSRSFADV</sequence>
<name>A0A4C1SGJ8_EUMVA</name>
<comment type="caution">
    <text evidence="1">The sequence shown here is derived from an EMBL/GenBank/DDBJ whole genome shotgun (WGS) entry which is preliminary data.</text>
</comment>
<gene>
    <name evidence="1" type="ORF">EVAR_2296_1</name>
</gene>
<dbReference type="Proteomes" id="UP000299102">
    <property type="component" value="Unassembled WGS sequence"/>
</dbReference>
<accession>A0A4C1SGJ8</accession>
<dbReference type="AlphaFoldDB" id="A0A4C1SGJ8"/>
<proteinExistence type="predicted"/>
<evidence type="ECO:0000313" key="1">
    <source>
        <dbReference type="EMBL" id="GBP01016.1"/>
    </source>
</evidence>